<dbReference type="Gene3D" id="1.20.1440.60">
    <property type="entry name" value="23S rRNA-intervening sequence"/>
    <property type="match status" value="1"/>
</dbReference>
<dbReference type="SUPFAM" id="SSF158446">
    <property type="entry name" value="IVS-encoded protein-like"/>
    <property type="match status" value="1"/>
</dbReference>
<proteinExistence type="predicted"/>
<name>A0A1F5YFH3_9BACT</name>
<accession>A0A1F5YFH3</accession>
<evidence type="ECO:0000313" key="2">
    <source>
        <dbReference type="Proteomes" id="UP000177396"/>
    </source>
</evidence>
<evidence type="ECO:0000313" key="1">
    <source>
        <dbReference type="EMBL" id="OGF98920.1"/>
    </source>
</evidence>
<organism evidence="1 2">
    <name type="scientific">Candidatus Gottesmanbacteria bacterium RBG_16_38_7b</name>
    <dbReference type="NCBI Taxonomy" id="1798372"/>
    <lineage>
        <taxon>Bacteria</taxon>
        <taxon>Candidatus Gottesmaniibacteriota</taxon>
    </lineage>
</organism>
<dbReference type="AlphaFoldDB" id="A0A1F5YFH3"/>
<reference evidence="1 2" key="1">
    <citation type="journal article" date="2016" name="Nat. Commun.">
        <title>Thousands of microbial genomes shed light on interconnected biogeochemical processes in an aquifer system.</title>
        <authorList>
            <person name="Anantharaman K."/>
            <person name="Brown C.T."/>
            <person name="Hug L.A."/>
            <person name="Sharon I."/>
            <person name="Castelle C.J."/>
            <person name="Probst A.J."/>
            <person name="Thomas B.C."/>
            <person name="Singh A."/>
            <person name="Wilkins M.J."/>
            <person name="Karaoz U."/>
            <person name="Brodie E.L."/>
            <person name="Williams K.H."/>
            <person name="Hubbard S.S."/>
            <person name="Banfield J.F."/>
        </authorList>
    </citation>
    <scope>NUCLEOTIDE SEQUENCE [LARGE SCALE GENOMIC DNA]</scope>
</reference>
<evidence type="ECO:0008006" key="3">
    <source>
        <dbReference type="Google" id="ProtNLM"/>
    </source>
</evidence>
<dbReference type="EMBL" id="MFJB01000079">
    <property type="protein sequence ID" value="OGF98920.1"/>
    <property type="molecule type" value="Genomic_DNA"/>
</dbReference>
<gene>
    <name evidence="1" type="ORF">A2153_05695</name>
</gene>
<dbReference type="Pfam" id="PF05635">
    <property type="entry name" value="23S_rRNA_IVP"/>
    <property type="match status" value="1"/>
</dbReference>
<dbReference type="Proteomes" id="UP000177396">
    <property type="component" value="Unassembled WGS sequence"/>
</dbReference>
<protein>
    <recommendedName>
        <fullName evidence="3">Four helix bundle protein</fullName>
    </recommendedName>
</protein>
<dbReference type="NCBIfam" id="TIGR02436">
    <property type="entry name" value="four helix bundle protein"/>
    <property type="match status" value="1"/>
</dbReference>
<dbReference type="PANTHER" id="PTHR38471">
    <property type="entry name" value="FOUR HELIX BUNDLE PROTEIN"/>
    <property type="match status" value="1"/>
</dbReference>
<sequence>MYRFEKLRVYNDAMLLVKAIYKLISQLPKEEKFGLSDQLRRSVISIVLNIAEGTGSLGDIEFKSFLRNALKSLYETVAGLKLVKMLYMIEIDEEMRSCEIVGKELNALIKSLKNSH</sequence>
<dbReference type="CDD" id="cd16377">
    <property type="entry name" value="23S_rRNA_IVP_like"/>
    <property type="match status" value="1"/>
</dbReference>
<comment type="caution">
    <text evidence="1">The sequence shown here is derived from an EMBL/GenBank/DDBJ whole genome shotgun (WGS) entry which is preliminary data.</text>
</comment>
<dbReference type="PANTHER" id="PTHR38471:SF2">
    <property type="entry name" value="FOUR HELIX BUNDLE PROTEIN"/>
    <property type="match status" value="1"/>
</dbReference>
<dbReference type="InterPro" id="IPR012657">
    <property type="entry name" value="23S_rRNA-intervening_sequence"/>
</dbReference>
<dbReference type="InterPro" id="IPR036583">
    <property type="entry name" value="23S_rRNA_IVS_sf"/>
</dbReference>